<gene>
    <name evidence="2" type="ORF">A2U01_0005665</name>
</gene>
<evidence type="ECO:0000313" key="2">
    <source>
        <dbReference type="EMBL" id="MCH84828.1"/>
    </source>
</evidence>
<sequence length="93" mass="10293">MNEDPIKLQLKCKYEVNDSDRDVVVKAPFRRSQTPRHPNTSIFAKHPFLVTTPGSPSVPNGPSSNVNGGIGHNLQRIQVPASPFDPSQNTLRF</sequence>
<name>A0A392MDI1_9FABA</name>
<dbReference type="Proteomes" id="UP000265520">
    <property type="component" value="Unassembled WGS sequence"/>
</dbReference>
<accession>A0A392MDI1</accession>
<keyword evidence="3" id="KW-1185">Reference proteome</keyword>
<evidence type="ECO:0000256" key="1">
    <source>
        <dbReference type="SAM" id="MobiDB-lite"/>
    </source>
</evidence>
<protein>
    <submittedName>
        <fullName evidence="2">Uncharacterized protein</fullName>
    </submittedName>
</protein>
<comment type="caution">
    <text evidence="2">The sequence shown here is derived from an EMBL/GenBank/DDBJ whole genome shotgun (WGS) entry which is preliminary data.</text>
</comment>
<dbReference type="EMBL" id="LXQA010007449">
    <property type="protein sequence ID" value="MCH84828.1"/>
    <property type="molecule type" value="Genomic_DNA"/>
</dbReference>
<feature type="region of interest" description="Disordered" evidence="1">
    <location>
        <begin position="52"/>
        <end position="71"/>
    </location>
</feature>
<dbReference type="AlphaFoldDB" id="A0A392MDI1"/>
<proteinExistence type="predicted"/>
<reference evidence="2 3" key="1">
    <citation type="journal article" date="2018" name="Front. Plant Sci.">
        <title>Red Clover (Trifolium pratense) and Zigzag Clover (T. medium) - A Picture of Genomic Similarities and Differences.</title>
        <authorList>
            <person name="Dluhosova J."/>
            <person name="Istvanek J."/>
            <person name="Nedelnik J."/>
            <person name="Repkova J."/>
        </authorList>
    </citation>
    <scope>NUCLEOTIDE SEQUENCE [LARGE SCALE GENOMIC DNA]</scope>
    <source>
        <strain evidence="3">cv. 10/8</strain>
        <tissue evidence="2">Leaf</tissue>
    </source>
</reference>
<feature type="compositionally biased region" description="Low complexity" evidence="1">
    <location>
        <begin position="53"/>
        <end position="67"/>
    </location>
</feature>
<evidence type="ECO:0000313" key="3">
    <source>
        <dbReference type="Proteomes" id="UP000265520"/>
    </source>
</evidence>
<organism evidence="2 3">
    <name type="scientific">Trifolium medium</name>
    <dbReference type="NCBI Taxonomy" id="97028"/>
    <lineage>
        <taxon>Eukaryota</taxon>
        <taxon>Viridiplantae</taxon>
        <taxon>Streptophyta</taxon>
        <taxon>Embryophyta</taxon>
        <taxon>Tracheophyta</taxon>
        <taxon>Spermatophyta</taxon>
        <taxon>Magnoliopsida</taxon>
        <taxon>eudicotyledons</taxon>
        <taxon>Gunneridae</taxon>
        <taxon>Pentapetalae</taxon>
        <taxon>rosids</taxon>
        <taxon>fabids</taxon>
        <taxon>Fabales</taxon>
        <taxon>Fabaceae</taxon>
        <taxon>Papilionoideae</taxon>
        <taxon>50 kb inversion clade</taxon>
        <taxon>NPAAA clade</taxon>
        <taxon>Hologalegina</taxon>
        <taxon>IRL clade</taxon>
        <taxon>Trifolieae</taxon>
        <taxon>Trifolium</taxon>
    </lineage>
</organism>